<feature type="region of interest" description="Disordered" evidence="1">
    <location>
        <begin position="1"/>
        <end position="24"/>
    </location>
</feature>
<protein>
    <recommendedName>
        <fullName evidence="5">DUF2868 domain-containing protein</fullName>
    </recommendedName>
</protein>
<feature type="transmembrane region" description="Helical" evidence="2">
    <location>
        <begin position="210"/>
        <end position="230"/>
    </location>
</feature>
<evidence type="ECO:0000313" key="4">
    <source>
        <dbReference type="Proteomes" id="UP001207654"/>
    </source>
</evidence>
<feature type="transmembrane region" description="Helical" evidence="2">
    <location>
        <begin position="55"/>
        <end position="75"/>
    </location>
</feature>
<evidence type="ECO:0000313" key="3">
    <source>
        <dbReference type="EMBL" id="MCY1076125.1"/>
    </source>
</evidence>
<keyword evidence="2" id="KW-0472">Membrane</keyword>
<dbReference type="Proteomes" id="UP001207654">
    <property type="component" value="Unassembled WGS sequence"/>
</dbReference>
<keyword evidence="2" id="KW-0812">Transmembrane</keyword>
<reference evidence="3 4" key="1">
    <citation type="submission" date="2022-11" db="EMBL/GenBank/DDBJ databases">
        <title>Minimal conservation of predation-associated metabolite biosynthetic gene clusters underscores biosynthetic potential of Myxococcota including descriptions for ten novel species: Archangium lansinium sp. nov., Myxococcus landrumus sp. nov., Nannocystis bai.</title>
        <authorList>
            <person name="Ahearne A."/>
            <person name="Stevens C."/>
            <person name="Phillips K."/>
        </authorList>
    </citation>
    <scope>NUCLEOTIDE SEQUENCE [LARGE SCALE GENOMIC DNA]</scope>
    <source>
        <strain evidence="3 4">MIWBW</strain>
    </source>
</reference>
<sequence>MSASNRKPAPKNSKTPKKHPPPKEQTWLDRQFAKFDARFDKSTNFVLKHPGLSRALSFILLFLYIAVCILYILKLEPGPGEGLAVRLVSYCPTVMALAPSLLALGHFITRRRRSTRIHIQTVKAYVKFRADIASRFCASKRRPVSLSFLEKPDRKELDYLLRRRPGQYLLGACALALPFLVLSIFSDALHGIRGSVAVFQNENGLPFQEGIRGLVFTGYGIYIYTLIVLLHRMHAEALSAEFLLGAALRALTMMLIGFMVGETGIFITQASPTVQVPPQVVLVPSAPSMPDIYFTQANPEALAPLVTQTSPAPIGSSVLGLFVYFAIGAFPFWGYEALRSKARKVLQPHATSEKIPLEYVDGLDEMIIERLEELGIGNAQHLATSDPVILTLRTNYPFSRIIDWINQAILITHLQDRIRIARELGIRGATDLRCLYEAVQKGQPAKSLRFFHRRNCPHCRQFVLGSEAERARILLQQLADSTRSSIESIYLIGSRLADDFHVTLLFELWQDRCTSEETGSSTKWPRFLNLFGQERGAGRETPKNR</sequence>
<comment type="caution">
    <text evidence="3">The sequence shown here is derived from an EMBL/GenBank/DDBJ whole genome shotgun (WGS) entry which is preliminary data.</text>
</comment>
<name>A0ABT4A3A2_9BACT</name>
<evidence type="ECO:0008006" key="5">
    <source>
        <dbReference type="Google" id="ProtNLM"/>
    </source>
</evidence>
<organism evidence="3 4">
    <name type="scientific">Archangium lansingense</name>
    <dbReference type="NCBI Taxonomy" id="2995310"/>
    <lineage>
        <taxon>Bacteria</taxon>
        <taxon>Pseudomonadati</taxon>
        <taxon>Myxococcota</taxon>
        <taxon>Myxococcia</taxon>
        <taxon>Myxococcales</taxon>
        <taxon>Cystobacterineae</taxon>
        <taxon>Archangiaceae</taxon>
        <taxon>Archangium</taxon>
    </lineage>
</organism>
<evidence type="ECO:0000256" key="1">
    <source>
        <dbReference type="SAM" id="MobiDB-lite"/>
    </source>
</evidence>
<proteinExistence type="predicted"/>
<evidence type="ECO:0000256" key="2">
    <source>
        <dbReference type="SAM" id="Phobius"/>
    </source>
</evidence>
<feature type="transmembrane region" description="Helical" evidence="2">
    <location>
        <begin position="87"/>
        <end position="108"/>
    </location>
</feature>
<keyword evidence="4" id="KW-1185">Reference proteome</keyword>
<dbReference type="EMBL" id="JAPNKA010000001">
    <property type="protein sequence ID" value="MCY1076125.1"/>
    <property type="molecule type" value="Genomic_DNA"/>
</dbReference>
<feature type="transmembrane region" description="Helical" evidence="2">
    <location>
        <begin position="168"/>
        <end position="190"/>
    </location>
</feature>
<accession>A0ABT4A3A2</accession>
<keyword evidence="2" id="KW-1133">Transmembrane helix</keyword>
<dbReference type="RefSeq" id="WP_267535031.1">
    <property type="nucleotide sequence ID" value="NZ_JAPNKA010000001.1"/>
</dbReference>
<feature type="transmembrane region" description="Helical" evidence="2">
    <location>
        <begin position="242"/>
        <end position="261"/>
    </location>
</feature>
<feature type="transmembrane region" description="Helical" evidence="2">
    <location>
        <begin position="314"/>
        <end position="335"/>
    </location>
</feature>
<gene>
    <name evidence="3" type="ORF">OV287_16745</name>
</gene>